<comment type="caution">
    <text evidence="8">The sequence shown here is derived from an EMBL/GenBank/DDBJ whole genome shotgun (WGS) entry which is preliminary data.</text>
</comment>
<keyword evidence="2 6" id="KW-0812">Transmembrane</keyword>
<comment type="subcellular location">
    <subcellularLocation>
        <location evidence="1">Membrane</location>
        <topology evidence="1">Single-pass membrane protein</topology>
    </subcellularLocation>
</comment>
<evidence type="ECO:0000256" key="1">
    <source>
        <dbReference type="ARBA" id="ARBA00004167"/>
    </source>
</evidence>
<evidence type="ECO:0000256" key="3">
    <source>
        <dbReference type="ARBA" id="ARBA00022989"/>
    </source>
</evidence>
<evidence type="ECO:0000256" key="4">
    <source>
        <dbReference type="ARBA" id="ARBA00023136"/>
    </source>
</evidence>
<evidence type="ECO:0000256" key="6">
    <source>
        <dbReference type="SAM" id="Phobius"/>
    </source>
</evidence>
<feature type="domain" description="TonB C-terminal" evidence="7">
    <location>
        <begin position="274"/>
        <end position="366"/>
    </location>
</feature>
<accession>A0ABX1EVD8</accession>
<gene>
    <name evidence="8" type="ORF">HB662_05025</name>
</gene>
<evidence type="ECO:0000256" key="2">
    <source>
        <dbReference type="ARBA" id="ARBA00022692"/>
    </source>
</evidence>
<dbReference type="PROSITE" id="PS52015">
    <property type="entry name" value="TONB_CTD"/>
    <property type="match status" value="1"/>
</dbReference>
<reference evidence="8 9" key="1">
    <citation type="submission" date="2020-03" db="EMBL/GenBank/DDBJ databases">
        <title>Roseomonas selenitidurans sp. nov. isolated from soil.</title>
        <authorList>
            <person name="Liu H."/>
        </authorList>
    </citation>
    <scope>NUCLEOTIDE SEQUENCE [LARGE SCALE GENOMIC DNA]</scope>
    <source>
        <strain evidence="8 9">JCM 15073</strain>
    </source>
</reference>
<keyword evidence="9" id="KW-1185">Reference proteome</keyword>
<evidence type="ECO:0000256" key="5">
    <source>
        <dbReference type="SAM" id="MobiDB-lite"/>
    </source>
</evidence>
<evidence type="ECO:0000313" key="9">
    <source>
        <dbReference type="Proteomes" id="UP000765160"/>
    </source>
</evidence>
<name>A0ABX1EVD8_9PROT</name>
<dbReference type="InterPro" id="IPR037682">
    <property type="entry name" value="TonB_C"/>
</dbReference>
<feature type="compositionally biased region" description="Pro residues" evidence="5">
    <location>
        <begin position="88"/>
        <end position="172"/>
    </location>
</feature>
<evidence type="ECO:0000259" key="7">
    <source>
        <dbReference type="PROSITE" id="PS52015"/>
    </source>
</evidence>
<feature type="region of interest" description="Disordered" evidence="5">
    <location>
        <begin position="77"/>
        <end position="217"/>
    </location>
</feature>
<dbReference type="InterPro" id="IPR006260">
    <property type="entry name" value="TonB/TolA_C"/>
</dbReference>
<keyword evidence="4 6" id="KW-0472">Membrane</keyword>
<protein>
    <submittedName>
        <fullName evidence="8">TonB family protein</fullName>
    </submittedName>
</protein>
<dbReference type="PRINTS" id="PR01217">
    <property type="entry name" value="PRICHEXTENSN"/>
</dbReference>
<dbReference type="NCBIfam" id="TIGR01352">
    <property type="entry name" value="tonB_Cterm"/>
    <property type="match status" value="1"/>
</dbReference>
<evidence type="ECO:0000313" key="8">
    <source>
        <dbReference type="EMBL" id="NKE44127.1"/>
    </source>
</evidence>
<dbReference type="RefSeq" id="WP_168047841.1">
    <property type="nucleotide sequence ID" value="NZ_JAATJR010000002.1"/>
</dbReference>
<dbReference type="SUPFAM" id="SSF74653">
    <property type="entry name" value="TolA/TonB C-terminal domain"/>
    <property type="match status" value="1"/>
</dbReference>
<keyword evidence="3 6" id="KW-1133">Transmembrane helix</keyword>
<dbReference type="EMBL" id="JAAVTX010000002">
    <property type="protein sequence ID" value="NKE44127.1"/>
    <property type="molecule type" value="Genomic_DNA"/>
</dbReference>
<feature type="compositionally biased region" description="Pro residues" evidence="5">
    <location>
        <begin position="196"/>
        <end position="215"/>
    </location>
</feature>
<feature type="compositionally biased region" description="Low complexity" evidence="5">
    <location>
        <begin position="173"/>
        <end position="192"/>
    </location>
</feature>
<feature type="transmembrane region" description="Helical" evidence="6">
    <location>
        <begin position="40"/>
        <end position="61"/>
    </location>
</feature>
<organism evidence="8 9">
    <name type="scientific">Falsiroseomonas frigidaquae</name>
    <dbReference type="NCBI Taxonomy" id="487318"/>
    <lineage>
        <taxon>Bacteria</taxon>
        <taxon>Pseudomonadati</taxon>
        <taxon>Pseudomonadota</taxon>
        <taxon>Alphaproteobacteria</taxon>
        <taxon>Acetobacterales</taxon>
        <taxon>Roseomonadaceae</taxon>
        <taxon>Falsiroseomonas</taxon>
    </lineage>
</organism>
<dbReference type="Proteomes" id="UP000765160">
    <property type="component" value="Unassembled WGS sequence"/>
</dbReference>
<sequence>MPRFSAAPRQTARREPAPLPAGGGESSARLLPAGPRRRRWLLAWLLASLLLHGVPALYLTAPMPELEALPPPAVEVVFEGGGAQRPAAEPPPGVPGPPPTPPAPPPAPAAAPAPVPVPAPTSPPPPVPQPPRPAPPRLAPTPPQPAPPQPVPPPPASALPQPAPPPPAPAPPASTQAAEAAAPVPVQDPAASEDPLPAPPPPAPPPPRRAAPALPPGVIWAPGGVQLGQPARPAAPSGRPAARGLDLRLDPRMLEGEASADGNLRVTGAQVGADWRAAFRRWLDQNISYPLGALREGESGSVRVRVIAGPDGRVRSVRLTGPSGSPSLNFGTTFPFSGAQLPAFPPPADPEGVTIDLTVNYILLRR</sequence>
<dbReference type="Pfam" id="PF03544">
    <property type="entry name" value="TonB_C"/>
    <property type="match status" value="1"/>
</dbReference>
<feature type="region of interest" description="Disordered" evidence="5">
    <location>
        <begin position="1"/>
        <end position="32"/>
    </location>
</feature>
<dbReference type="Gene3D" id="3.30.1150.10">
    <property type="match status" value="1"/>
</dbReference>
<proteinExistence type="predicted"/>